<dbReference type="Proteomes" id="UP001221898">
    <property type="component" value="Unassembled WGS sequence"/>
</dbReference>
<evidence type="ECO:0000313" key="2">
    <source>
        <dbReference type="EMBL" id="KAJ8396168.1"/>
    </source>
</evidence>
<dbReference type="AlphaFoldDB" id="A0AAD7S5F6"/>
<evidence type="ECO:0000313" key="3">
    <source>
        <dbReference type="Proteomes" id="UP001221898"/>
    </source>
</evidence>
<protein>
    <submittedName>
        <fullName evidence="2">Uncharacterized protein</fullName>
    </submittedName>
</protein>
<sequence>MPALATAPDRPRKPAGVAQMEGLEFAKSGSHLPGQAQGFLAQNGARDTGPGGMSKHRLAEVETYGSTQGK</sequence>
<dbReference type="EMBL" id="JAINUG010000108">
    <property type="protein sequence ID" value="KAJ8396168.1"/>
    <property type="molecule type" value="Genomic_DNA"/>
</dbReference>
<comment type="caution">
    <text evidence="2">The sequence shown here is derived from an EMBL/GenBank/DDBJ whole genome shotgun (WGS) entry which is preliminary data.</text>
</comment>
<keyword evidence="3" id="KW-1185">Reference proteome</keyword>
<feature type="region of interest" description="Disordered" evidence="1">
    <location>
        <begin position="28"/>
        <end position="70"/>
    </location>
</feature>
<reference evidence="2" key="1">
    <citation type="journal article" date="2023" name="Science">
        <title>Genome structures resolve the early diversification of teleost fishes.</title>
        <authorList>
            <person name="Parey E."/>
            <person name="Louis A."/>
            <person name="Montfort J."/>
            <person name="Bouchez O."/>
            <person name="Roques C."/>
            <person name="Iampietro C."/>
            <person name="Lluch J."/>
            <person name="Castinel A."/>
            <person name="Donnadieu C."/>
            <person name="Desvignes T."/>
            <person name="Floi Bucao C."/>
            <person name="Jouanno E."/>
            <person name="Wen M."/>
            <person name="Mejri S."/>
            <person name="Dirks R."/>
            <person name="Jansen H."/>
            <person name="Henkel C."/>
            <person name="Chen W.J."/>
            <person name="Zahm M."/>
            <person name="Cabau C."/>
            <person name="Klopp C."/>
            <person name="Thompson A.W."/>
            <person name="Robinson-Rechavi M."/>
            <person name="Braasch I."/>
            <person name="Lecointre G."/>
            <person name="Bobe J."/>
            <person name="Postlethwait J.H."/>
            <person name="Berthelot C."/>
            <person name="Roest Crollius H."/>
            <person name="Guiguen Y."/>
        </authorList>
    </citation>
    <scope>NUCLEOTIDE SEQUENCE</scope>
    <source>
        <strain evidence="2">NC1722</strain>
    </source>
</reference>
<organism evidence="2 3">
    <name type="scientific">Aldrovandia affinis</name>
    <dbReference type="NCBI Taxonomy" id="143900"/>
    <lineage>
        <taxon>Eukaryota</taxon>
        <taxon>Metazoa</taxon>
        <taxon>Chordata</taxon>
        <taxon>Craniata</taxon>
        <taxon>Vertebrata</taxon>
        <taxon>Euteleostomi</taxon>
        <taxon>Actinopterygii</taxon>
        <taxon>Neopterygii</taxon>
        <taxon>Teleostei</taxon>
        <taxon>Notacanthiformes</taxon>
        <taxon>Halosauridae</taxon>
        <taxon>Aldrovandia</taxon>
    </lineage>
</organism>
<proteinExistence type="predicted"/>
<evidence type="ECO:0000256" key="1">
    <source>
        <dbReference type="SAM" id="MobiDB-lite"/>
    </source>
</evidence>
<name>A0AAD7S5F6_9TELE</name>
<gene>
    <name evidence="2" type="ORF">AAFF_G00020350</name>
</gene>
<accession>A0AAD7S5F6</accession>